<proteinExistence type="predicted"/>
<keyword evidence="2" id="KW-1133">Transmembrane helix</keyword>
<dbReference type="InterPro" id="IPR049712">
    <property type="entry name" value="Poly_export"/>
</dbReference>
<evidence type="ECO:0000313" key="6">
    <source>
        <dbReference type="Proteomes" id="UP000199663"/>
    </source>
</evidence>
<sequence>MNFRVIYSISLLLIFLSLNACISNSSLVYLQNIKNDKSLINDQLISYEISEYRLQYNDIISIDIKTTVPFINEAFKFQDGNSMRAGGQGMADVYYMTGYTVDKEGEIDLPLLGKINVDGATLDEAKTKLQNALLEVVSEEIFVRVKLGGIRYSIFGEVNRPGKFTLLQDRLTIFEALSNAGDFTSFAKRNEVVILRQYPNGTKIHRVDLLDRSIIKTPYYFIQTNDQIYAEPLKQREFARTENASQNILLFSSLVTTFLLLLNFFN</sequence>
<dbReference type="PANTHER" id="PTHR33619:SF3">
    <property type="entry name" value="POLYSACCHARIDE EXPORT PROTEIN GFCE-RELATED"/>
    <property type="match status" value="1"/>
</dbReference>
<feature type="domain" description="Polysaccharide export protein N-terminal" evidence="3">
    <location>
        <begin position="50"/>
        <end position="145"/>
    </location>
</feature>
<accession>A0A1H3SQL6</accession>
<name>A0A1H3SQL6_9BACT</name>
<evidence type="ECO:0000259" key="3">
    <source>
        <dbReference type="Pfam" id="PF02563"/>
    </source>
</evidence>
<gene>
    <name evidence="5" type="ORF">SAMN05444412_11317</name>
</gene>
<protein>
    <submittedName>
        <fullName evidence="5">Protein involved in gliding motility EpsA</fullName>
    </submittedName>
</protein>
<feature type="domain" description="Soluble ligand binding" evidence="4">
    <location>
        <begin position="154"/>
        <end position="205"/>
    </location>
</feature>
<dbReference type="Pfam" id="PF10531">
    <property type="entry name" value="SLBB"/>
    <property type="match status" value="1"/>
</dbReference>
<dbReference type="EMBL" id="FNQC01000013">
    <property type="protein sequence ID" value="SDZ40296.1"/>
    <property type="molecule type" value="Genomic_DNA"/>
</dbReference>
<dbReference type="Proteomes" id="UP000199663">
    <property type="component" value="Unassembled WGS sequence"/>
</dbReference>
<dbReference type="Gene3D" id="3.10.560.10">
    <property type="entry name" value="Outer membrane lipoprotein wza domain like"/>
    <property type="match status" value="1"/>
</dbReference>
<organism evidence="5 6">
    <name type="scientific">Rhodonellum ikkaensis</name>
    <dbReference type="NCBI Taxonomy" id="336829"/>
    <lineage>
        <taxon>Bacteria</taxon>
        <taxon>Pseudomonadati</taxon>
        <taxon>Bacteroidota</taxon>
        <taxon>Cytophagia</taxon>
        <taxon>Cytophagales</taxon>
        <taxon>Cytophagaceae</taxon>
        <taxon>Rhodonellum</taxon>
    </lineage>
</organism>
<reference evidence="5 6" key="1">
    <citation type="submission" date="2016-10" db="EMBL/GenBank/DDBJ databases">
        <authorList>
            <person name="Varghese N."/>
            <person name="Submissions S."/>
        </authorList>
    </citation>
    <scope>NUCLEOTIDE SEQUENCE [LARGE SCALE GENOMIC DNA]</scope>
    <source>
        <strain evidence="5 6">DSM 17997</strain>
    </source>
</reference>
<keyword evidence="2" id="KW-0472">Membrane</keyword>
<keyword evidence="6" id="KW-1185">Reference proteome</keyword>
<evidence type="ECO:0000256" key="2">
    <source>
        <dbReference type="SAM" id="Phobius"/>
    </source>
</evidence>
<feature type="transmembrane region" description="Helical" evidence="2">
    <location>
        <begin position="248"/>
        <end position="265"/>
    </location>
</feature>
<evidence type="ECO:0000256" key="1">
    <source>
        <dbReference type="ARBA" id="ARBA00022729"/>
    </source>
</evidence>
<dbReference type="Pfam" id="PF02563">
    <property type="entry name" value="Poly_export"/>
    <property type="match status" value="1"/>
</dbReference>
<keyword evidence="2" id="KW-0812">Transmembrane</keyword>
<comment type="caution">
    <text evidence="5">The sequence shown here is derived from an EMBL/GenBank/DDBJ whole genome shotgun (WGS) entry which is preliminary data.</text>
</comment>
<dbReference type="InterPro" id="IPR019554">
    <property type="entry name" value="Soluble_ligand-bd"/>
</dbReference>
<keyword evidence="1" id="KW-0732">Signal</keyword>
<evidence type="ECO:0000313" key="5">
    <source>
        <dbReference type="EMBL" id="SDZ40296.1"/>
    </source>
</evidence>
<evidence type="ECO:0000259" key="4">
    <source>
        <dbReference type="Pfam" id="PF10531"/>
    </source>
</evidence>
<dbReference type="InterPro" id="IPR003715">
    <property type="entry name" value="Poly_export_N"/>
</dbReference>
<dbReference type="PANTHER" id="PTHR33619">
    <property type="entry name" value="POLYSACCHARIDE EXPORT PROTEIN GFCE-RELATED"/>
    <property type="match status" value="1"/>
</dbReference>